<evidence type="ECO:0000256" key="1">
    <source>
        <dbReference type="SAM" id="MobiDB-lite"/>
    </source>
</evidence>
<evidence type="ECO:0008006" key="5">
    <source>
        <dbReference type="Google" id="ProtNLM"/>
    </source>
</evidence>
<keyword evidence="4" id="KW-1185">Reference proteome</keyword>
<feature type="transmembrane region" description="Helical" evidence="2">
    <location>
        <begin position="182"/>
        <end position="200"/>
    </location>
</feature>
<evidence type="ECO:0000256" key="2">
    <source>
        <dbReference type="SAM" id="Phobius"/>
    </source>
</evidence>
<keyword evidence="2" id="KW-0472">Membrane</keyword>
<feature type="compositionally biased region" description="Pro residues" evidence="1">
    <location>
        <begin position="70"/>
        <end position="103"/>
    </location>
</feature>
<feature type="region of interest" description="Disordered" evidence="1">
    <location>
        <begin position="1"/>
        <end position="106"/>
    </location>
</feature>
<feature type="compositionally biased region" description="Low complexity" evidence="1">
    <location>
        <begin position="23"/>
        <end position="36"/>
    </location>
</feature>
<feature type="transmembrane region" description="Helical" evidence="2">
    <location>
        <begin position="212"/>
        <end position="233"/>
    </location>
</feature>
<keyword evidence="2" id="KW-1133">Transmembrane helix</keyword>
<protein>
    <recommendedName>
        <fullName evidence="5">Integral membrane protein</fullName>
    </recommendedName>
</protein>
<dbReference type="EMBL" id="BMMI01000006">
    <property type="protein sequence ID" value="GGL74888.1"/>
    <property type="molecule type" value="Genomic_DNA"/>
</dbReference>
<feature type="transmembrane region" description="Helical" evidence="2">
    <location>
        <begin position="150"/>
        <end position="170"/>
    </location>
</feature>
<accession>A0ABQ2G4B2</accession>
<dbReference type="Proteomes" id="UP000648663">
    <property type="component" value="Unassembled WGS sequence"/>
</dbReference>
<name>A0ABQ2G4B2_9ACTN</name>
<gene>
    <name evidence="3" type="ORF">GCM10011589_33680</name>
</gene>
<comment type="caution">
    <text evidence="3">The sequence shown here is derived from an EMBL/GenBank/DDBJ whole genome shotgun (WGS) entry which is preliminary data.</text>
</comment>
<evidence type="ECO:0000313" key="3">
    <source>
        <dbReference type="EMBL" id="GGL74888.1"/>
    </source>
</evidence>
<evidence type="ECO:0000313" key="4">
    <source>
        <dbReference type="Proteomes" id="UP000648663"/>
    </source>
</evidence>
<proteinExistence type="predicted"/>
<feature type="compositionally biased region" description="Pro residues" evidence="1">
    <location>
        <begin position="12"/>
        <end position="22"/>
    </location>
</feature>
<keyword evidence="2" id="KW-0812">Transmembrane</keyword>
<feature type="transmembrane region" description="Helical" evidence="2">
    <location>
        <begin position="115"/>
        <end position="138"/>
    </location>
</feature>
<reference evidence="4" key="1">
    <citation type="journal article" date="2019" name="Int. J. Syst. Evol. Microbiol.">
        <title>The Global Catalogue of Microorganisms (GCM) 10K type strain sequencing project: providing services to taxonomists for standard genome sequencing and annotation.</title>
        <authorList>
            <consortium name="The Broad Institute Genomics Platform"/>
            <consortium name="The Broad Institute Genome Sequencing Center for Infectious Disease"/>
            <person name="Wu L."/>
            <person name="Ma J."/>
        </authorList>
    </citation>
    <scope>NUCLEOTIDE SEQUENCE [LARGE SCALE GENOMIC DNA]</scope>
    <source>
        <strain evidence="4">CGMCC 4.5581</strain>
    </source>
</reference>
<organism evidence="3 4">
    <name type="scientific">Modestobacter marinus</name>
    <dbReference type="NCBI Taxonomy" id="477641"/>
    <lineage>
        <taxon>Bacteria</taxon>
        <taxon>Bacillati</taxon>
        <taxon>Actinomycetota</taxon>
        <taxon>Actinomycetes</taxon>
        <taxon>Geodermatophilales</taxon>
        <taxon>Geodermatophilaceae</taxon>
        <taxon>Modestobacter</taxon>
    </lineage>
</organism>
<sequence>MTTPDWDAVPYTGPPSYGPPQQPGHGRPPAHGAPGQPGHGPPSPYGWPGQEPGPPSYGPPGQGHGHPSTYGPPPWTAPPGWPPPPGWGPPAWGPPGWGPPPGWGAPRGPARPGTVIAASVLAFVSAVLVVLGTIYGLAFSALLSLARGPSAGVGTWTALAQLALVTLLVVGGLRQLNGDRRWLLAACAVQLALCLYWVLVLDDLASRTVGDALGFVPLLYLALAGAAAGLTFLPDARAWARRAGPPAPAGEEWAAAAPRPGA</sequence>
<feature type="compositionally biased region" description="Pro residues" evidence="1">
    <location>
        <begin position="39"/>
        <end position="58"/>
    </location>
</feature>